<dbReference type="HOGENOM" id="CLU_079283_4_0_11"/>
<proteinExistence type="predicted"/>
<dbReference type="InterPro" id="IPR002871">
    <property type="entry name" value="NIF_FeS_clus_asmbl_NifU_N"/>
</dbReference>
<keyword evidence="4" id="KW-1185">Reference proteome</keyword>
<evidence type="ECO:0000313" key="4">
    <source>
        <dbReference type="Proteomes" id="UP000002007"/>
    </source>
</evidence>
<dbReference type="CDD" id="cd06664">
    <property type="entry name" value="IscU_like"/>
    <property type="match status" value="1"/>
</dbReference>
<dbReference type="EMBL" id="CP000910">
    <property type="protein sequence ID" value="ABY24704.1"/>
    <property type="molecule type" value="Genomic_DNA"/>
</dbReference>
<name>A9WU33_RENSM</name>
<dbReference type="eggNOG" id="COG0822">
    <property type="taxonomic scope" value="Bacteria"/>
</dbReference>
<evidence type="ECO:0000313" key="3">
    <source>
        <dbReference type="EMBL" id="ABY24704.1"/>
    </source>
</evidence>
<sequence>MSALDSLYQDIILEHSKAKHGSPMSAHPEPQDANSAQSHQLNPICGDEITIRVDVTPDIIVGVHWDGAGCAISMASASVLSDLLTGLDRSEAAELMTEFRAMMRSRGQIQGDEEVLGEAAAFSGVSRYVARVKCAMLAWVGVEDALNRLG</sequence>
<evidence type="ECO:0000256" key="1">
    <source>
        <dbReference type="SAM" id="MobiDB-lite"/>
    </source>
</evidence>
<dbReference type="GO" id="GO:0016226">
    <property type="term" value="P:iron-sulfur cluster assembly"/>
    <property type="evidence" value="ECO:0007669"/>
    <property type="project" value="InterPro"/>
</dbReference>
<dbReference type="Gene3D" id="3.90.1010.10">
    <property type="match status" value="1"/>
</dbReference>
<dbReference type="RefSeq" id="WP_012246349.1">
    <property type="nucleotide sequence ID" value="NC_010168.1"/>
</dbReference>
<dbReference type="GO" id="GO:0051536">
    <property type="term" value="F:iron-sulfur cluster binding"/>
    <property type="evidence" value="ECO:0007669"/>
    <property type="project" value="InterPro"/>
</dbReference>
<feature type="domain" description="NIF system FeS cluster assembly NifU N-terminal" evidence="2">
    <location>
        <begin position="33"/>
        <end position="134"/>
    </location>
</feature>
<organism evidence="3 4">
    <name type="scientific">Renibacterium salmoninarum (strain ATCC 33209 / DSM 20767 / JCM 11484 / NBRC 15589 / NCIMB 2235)</name>
    <dbReference type="NCBI Taxonomy" id="288705"/>
    <lineage>
        <taxon>Bacteria</taxon>
        <taxon>Bacillati</taxon>
        <taxon>Actinomycetota</taxon>
        <taxon>Actinomycetes</taxon>
        <taxon>Micrococcales</taxon>
        <taxon>Micrococcaceae</taxon>
        <taxon>Renibacterium</taxon>
    </lineage>
</organism>
<reference evidence="4" key="1">
    <citation type="journal article" date="2008" name="J. Bacteriol.">
        <title>Genome sequence of the fish pathogen Renibacterium salmoninarum suggests reductive evolution away from an environmental Arthrobacter ancestor.</title>
        <authorList>
            <person name="Wiens G.D."/>
            <person name="Rockey D.D."/>
            <person name="Wu Z."/>
            <person name="Chang J."/>
            <person name="Levy R."/>
            <person name="Crane S."/>
            <person name="Chen D.S."/>
            <person name="Capri G.R."/>
            <person name="Burnett J.R."/>
            <person name="Sudheesh P.S."/>
            <person name="Schipma M.J."/>
            <person name="Burd H."/>
            <person name="Bhattacharyya A."/>
            <person name="Rhodes L.D."/>
            <person name="Kaul R."/>
            <person name="Strom M.S."/>
        </authorList>
    </citation>
    <scope>NUCLEOTIDE SEQUENCE [LARGE SCALE GENOMIC DNA]</scope>
    <source>
        <strain evidence="4">ATCC 33209 / DSM 20767 / JCM 11484 / NBRC 15589 / NCIMB 2235</strain>
    </source>
</reference>
<dbReference type="STRING" id="288705.RSal33209_2982"/>
<dbReference type="Proteomes" id="UP000002007">
    <property type="component" value="Chromosome"/>
</dbReference>
<dbReference type="KEGG" id="rsa:RSal33209_2982"/>
<evidence type="ECO:0000259" key="2">
    <source>
        <dbReference type="Pfam" id="PF01592"/>
    </source>
</evidence>
<feature type="region of interest" description="Disordered" evidence="1">
    <location>
        <begin position="18"/>
        <end position="39"/>
    </location>
</feature>
<dbReference type="Pfam" id="PF01592">
    <property type="entry name" value="NifU_N"/>
    <property type="match status" value="1"/>
</dbReference>
<dbReference type="SUPFAM" id="SSF82649">
    <property type="entry name" value="SufE/NifU"/>
    <property type="match status" value="1"/>
</dbReference>
<dbReference type="NCBIfam" id="TIGR01994">
    <property type="entry name" value="SUF_scaf_2"/>
    <property type="match status" value="1"/>
</dbReference>
<protein>
    <submittedName>
        <fullName evidence="3">IscU</fullName>
    </submittedName>
</protein>
<accession>A9WU33</accession>
<gene>
    <name evidence="3" type="primary">iscU</name>
    <name evidence="3" type="ordered locus">RSal33209_2982</name>
</gene>
<dbReference type="GO" id="GO:0005506">
    <property type="term" value="F:iron ion binding"/>
    <property type="evidence" value="ECO:0007669"/>
    <property type="project" value="InterPro"/>
</dbReference>
<dbReference type="AlphaFoldDB" id="A9WU33"/>